<dbReference type="CDD" id="cd02440">
    <property type="entry name" value="AdoMet_MTases"/>
    <property type="match status" value="1"/>
</dbReference>
<sequence>MKSPIDVFSDWAQDGRDEAMADGHTSSVKAMLDFSLKDQTNPFSFIDAGCGNGWVVRMVGQYSLCKSATGVDGAQTMIKKAESFDSDHTYHCSDLLDWAPHEKVDLVHSMEVFYYFANPNLLIQHIIDKWLNPEGRLIMGIDYYTENKPSEDWNTECDISIMTRLSIAEWVGMFIHAGLNNIQSWQVGEKDDWAGTLVVTGIK</sequence>
<evidence type="ECO:0000313" key="1">
    <source>
        <dbReference type="EMBL" id="CUV08338.1"/>
    </source>
</evidence>
<dbReference type="AlphaFoldDB" id="A0A160VDA2"/>
<dbReference type="GO" id="GO:0032259">
    <property type="term" value="P:methylation"/>
    <property type="evidence" value="ECO:0007669"/>
    <property type="project" value="UniProtKB-KW"/>
</dbReference>
<organism evidence="1">
    <name type="scientific">hydrothermal vent metagenome</name>
    <dbReference type="NCBI Taxonomy" id="652676"/>
    <lineage>
        <taxon>unclassified sequences</taxon>
        <taxon>metagenomes</taxon>
        <taxon>ecological metagenomes</taxon>
    </lineage>
</organism>
<gene>
    <name evidence="1" type="ORF">MGWOODY_Mmi2131</name>
</gene>
<dbReference type="Pfam" id="PF13489">
    <property type="entry name" value="Methyltransf_23"/>
    <property type="match status" value="1"/>
</dbReference>
<dbReference type="GO" id="GO:0008168">
    <property type="term" value="F:methyltransferase activity"/>
    <property type="evidence" value="ECO:0007669"/>
    <property type="project" value="UniProtKB-KW"/>
</dbReference>
<dbReference type="InterPro" id="IPR029063">
    <property type="entry name" value="SAM-dependent_MTases_sf"/>
</dbReference>
<accession>A0A160VDA2</accession>
<name>A0A160VDA2_9ZZZZ</name>
<reference evidence="1" key="1">
    <citation type="submission" date="2015-10" db="EMBL/GenBank/DDBJ databases">
        <authorList>
            <person name="Gilbert D.G."/>
        </authorList>
    </citation>
    <scope>NUCLEOTIDE SEQUENCE</scope>
</reference>
<dbReference type="EMBL" id="FAXC01000045">
    <property type="protein sequence ID" value="CUV08338.1"/>
    <property type="molecule type" value="Genomic_DNA"/>
</dbReference>
<dbReference type="SUPFAM" id="SSF53335">
    <property type="entry name" value="S-adenosyl-L-methionine-dependent methyltransferases"/>
    <property type="match status" value="1"/>
</dbReference>
<protein>
    <submittedName>
        <fullName evidence="1">24-sterol C-methyltransferase</fullName>
    </submittedName>
</protein>
<keyword evidence="1" id="KW-0489">Methyltransferase</keyword>
<proteinExistence type="predicted"/>
<keyword evidence="1" id="KW-0808">Transferase</keyword>
<dbReference type="Gene3D" id="3.40.50.150">
    <property type="entry name" value="Vaccinia Virus protein VP39"/>
    <property type="match status" value="1"/>
</dbReference>